<keyword evidence="3" id="KW-0540">Nuclease</keyword>
<evidence type="ECO:0000259" key="2">
    <source>
        <dbReference type="Pfam" id="PF03372"/>
    </source>
</evidence>
<dbReference type="RefSeq" id="WP_229159285.1">
    <property type="nucleotide sequence ID" value="NZ_JAJEWP010000001.1"/>
</dbReference>
<dbReference type="InterPro" id="IPR005135">
    <property type="entry name" value="Endo/exonuclease/phosphatase"/>
</dbReference>
<evidence type="ECO:0000313" key="3">
    <source>
        <dbReference type="EMBL" id="MCC2616313.1"/>
    </source>
</evidence>
<sequence length="353" mass="39318">MKTLLKGLVGLVLLVGIGFTSWVYLSTYHPADVESEAVHNQADTPTLLPGQTVKVLSWNVQFMAGNQNNHFFYDDGPDPWPDKDTVTKVTDNVAAFIQAQDPDIVLLQEMDDEADRTHLQDQTQMLLARLPQYTAYTETFYWKADYVPHPAIAGRVGMKLLVLSKYALSKATRYALPAITTDDIVTRQFNLKRAMLQVHLPVEGSNELVLINTHLSAFAQGSDTMARQIDTVMARLASLPEGTPWVMGGDFNLLPNDAALASYTELRSHYNDQGTELYPLITQYPSVPSLADIEADPSPWYTYMSPLDPARTPDRTIDYIFHAPTLEKTHGAVLLGDAKPLSDHLPIVLEFTL</sequence>
<organism evidence="3 4">
    <name type="scientific">Fluctibacter halophilus</name>
    <dbReference type="NCBI Taxonomy" id="226011"/>
    <lineage>
        <taxon>Bacteria</taxon>
        <taxon>Pseudomonadati</taxon>
        <taxon>Pseudomonadota</taxon>
        <taxon>Gammaproteobacteria</taxon>
        <taxon>Alteromonadales</taxon>
        <taxon>Alteromonadaceae</taxon>
        <taxon>Fluctibacter</taxon>
    </lineage>
</organism>
<dbReference type="GO" id="GO:0004519">
    <property type="term" value="F:endonuclease activity"/>
    <property type="evidence" value="ECO:0007669"/>
    <property type="project" value="UniProtKB-KW"/>
</dbReference>
<evidence type="ECO:0000256" key="1">
    <source>
        <dbReference type="SAM" id="Phobius"/>
    </source>
</evidence>
<keyword evidence="1" id="KW-0472">Membrane</keyword>
<keyword evidence="1" id="KW-0812">Transmembrane</keyword>
<dbReference type="SUPFAM" id="SSF56219">
    <property type="entry name" value="DNase I-like"/>
    <property type="match status" value="1"/>
</dbReference>
<protein>
    <submittedName>
        <fullName evidence="3">Endonuclease/exonuclease/phosphatase family protein</fullName>
    </submittedName>
</protein>
<dbReference type="Pfam" id="PF03372">
    <property type="entry name" value="Exo_endo_phos"/>
    <property type="match status" value="1"/>
</dbReference>
<dbReference type="InterPro" id="IPR051916">
    <property type="entry name" value="GPI-anchor_lipid_remodeler"/>
</dbReference>
<comment type="caution">
    <text evidence="3">The sequence shown here is derived from an EMBL/GenBank/DDBJ whole genome shotgun (WGS) entry which is preliminary data.</text>
</comment>
<reference evidence="3 4" key="1">
    <citation type="submission" date="2021-10" db="EMBL/GenBank/DDBJ databases">
        <title>Draft genome of Aestuariibacter halophilus JC2043.</title>
        <authorList>
            <person name="Emsley S.A."/>
            <person name="Pfannmuller K.M."/>
            <person name="Ushijima B."/>
            <person name="Saw J.H."/>
            <person name="Videau P."/>
        </authorList>
    </citation>
    <scope>NUCLEOTIDE SEQUENCE [LARGE SCALE GENOMIC DNA]</scope>
    <source>
        <strain evidence="3 4">JC2043</strain>
    </source>
</reference>
<feature type="domain" description="Endonuclease/exonuclease/phosphatase" evidence="2">
    <location>
        <begin position="56"/>
        <end position="344"/>
    </location>
</feature>
<dbReference type="InterPro" id="IPR036691">
    <property type="entry name" value="Endo/exonu/phosph_ase_sf"/>
</dbReference>
<keyword evidence="3" id="KW-0378">Hydrolase</keyword>
<dbReference type="Gene3D" id="3.60.10.10">
    <property type="entry name" value="Endonuclease/exonuclease/phosphatase"/>
    <property type="match status" value="1"/>
</dbReference>
<dbReference type="PANTHER" id="PTHR14859">
    <property type="entry name" value="CALCOFLUOR WHITE HYPERSENSITIVE PROTEIN PRECURSOR"/>
    <property type="match status" value="1"/>
</dbReference>
<dbReference type="PANTHER" id="PTHR14859:SF1">
    <property type="entry name" value="PGAP2-INTERACTING PROTEIN"/>
    <property type="match status" value="1"/>
</dbReference>
<keyword evidence="1" id="KW-1133">Transmembrane helix</keyword>
<accession>A0ABS8G709</accession>
<name>A0ABS8G709_9ALTE</name>
<dbReference type="EMBL" id="JAJEWP010000001">
    <property type="protein sequence ID" value="MCC2616313.1"/>
    <property type="molecule type" value="Genomic_DNA"/>
</dbReference>
<evidence type="ECO:0000313" key="4">
    <source>
        <dbReference type="Proteomes" id="UP001520878"/>
    </source>
</evidence>
<proteinExistence type="predicted"/>
<dbReference type="Proteomes" id="UP001520878">
    <property type="component" value="Unassembled WGS sequence"/>
</dbReference>
<gene>
    <name evidence="3" type="ORF">LJ739_08680</name>
</gene>
<keyword evidence="4" id="KW-1185">Reference proteome</keyword>
<feature type="transmembrane region" description="Helical" evidence="1">
    <location>
        <begin position="7"/>
        <end position="25"/>
    </location>
</feature>
<keyword evidence="3" id="KW-0255">Endonuclease</keyword>